<dbReference type="Proteomes" id="UP000627573">
    <property type="component" value="Unassembled WGS sequence"/>
</dbReference>
<dbReference type="AlphaFoldDB" id="A0A8I0ZS00"/>
<reference evidence="1 2" key="1">
    <citation type="submission" date="2020-12" db="EMBL/GenBank/DDBJ databases">
        <title>Draft genome sequence of furan degrading bacterial strain FUR100.</title>
        <authorList>
            <person name="Woiski C."/>
        </authorList>
    </citation>
    <scope>NUCLEOTIDE SEQUENCE [LARGE SCALE GENOMIC DNA]</scope>
    <source>
        <strain evidence="1 2">FUR100</strain>
    </source>
</reference>
<accession>A0A8I0ZS00</accession>
<protein>
    <submittedName>
        <fullName evidence="1">Uncharacterized protein</fullName>
    </submittedName>
</protein>
<dbReference type="EMBL" id="JAECSB010000069">
    <property type="protein sequence ID" value="MBH5144814.1"/>
    <property type="molecule type" value="Genomic_DNA"/>
</dbReference>
<gene>
    <name evidence="1" type="ORF">I3517_19625</name>
</gene>
<comment type="caution">
    <text evidence="1">The sequence shown here is derived from an EMBL/GenBank/DDBJ whole genome shotgun (WGS) entry which is preliminary data.</text>
</comment>
<organism evidence="1 2">
    <name type="scientific">Rhodococcus erythropolis</name>
    <name type="common">Arthrobacter picolinophilus</name>
    <dbReference type="NCBI Taxonomy" id="1833"/>
    <lineage>
        <taxon>Bacteria</taxon>
        <taxon>Bacillati</taxon>
        <taxon>Actinomycetota</taxon>
        <taxon>Actinomycetes</taxon>
        <taxon>Mycobacteriales</taxon>
        <taxon>Nocardiaceae</taxon>
        <taxon>Rhodococcus</taxon>
        <taxon>Rhodococcus erythropolis group</taxon>
    </lineage>
</organism>
<proteinExistence type="predicted"/>
<keyword evidence="2" id="KW-1185">Reference proteome</keyword>
<name>A0A8I0ZS00_RHOER</name>
<sequence length="152" mass="16835">MAKADKDGIIRDRRTGIVLARKDRHPLADLFKDIPMGDGLPGLHMGLPEVEHLMAIHVFDNLGCSPPQEPLYKAVPDRESLTATGSDRVLWVPVATPDPVPVEEADEQIFVADISDYNADQMAALEFQMQQKKIADKMLEQADPHVRGEGEL</sequence>
<evidence type="ECO:0000313" key="1">
    <source>
        <dbReference type="EMBL" id="MBH5144814.1"/>
    </source>
</evidence>
<dbReference type="RefSeq" id="WP_197941451.1">
    <property type="nucleotide sequence ID" value="NZ_JAECSB010000069.1"/>
</dbReference>
<evidence type="ECO:0000313" key="2">
    <source>
        <dbReference type="Proteomes" id="UP000627573"/>
    </source>
</evidence>